<evidence type="ECO:0000313" key="2">
    <source>
        <dbReference type="Proteomes" id="UP001652740"/>
    </source>
</evidence>
<dbReference type="KEGG" id="gmw:116413071"/>
<organism evidence="2 3">
    <name type="scientific">Galleria mellonella</name>
    <name type="common">Greater wax moth</name>
    <dbReference type="NCBI Taxonomy" id="7137"/>
    <lineage>
        <taxon>Eukaryota</taxon>
        <taxon>Metazoa</taxon>
        <taxon>Ecdysozoa</taxon>
        <taxon>Arthropoda</taxon>
        <taxon>Hexapoda</taxon>
        <taxon>Insecta</taxon>
        <taxon>Pterygota</taxon>
        <taxon>Neoptera</taxon>
        <taxon>Endopterygota</taxon>
        <taxon>Lepidoptera</taxon>
        <taxon>Glossata</taxon>
        <taxon>Ditrysia</taxon>
        <taxon>Pyraloidea</taxon>
        <taxon>Pyralidae</taxon>
        <taxon>Galleriinae</taxon>
        <taxon>Galleria</taxon>
    </lineage>
</organism>
<feature type="chain" id="PRO_5026699876" evidence="1">
    <location>
        <begin position="23"/>
        <end position="190"/>
    </location>
</feature>
<name>A0A6J3BWM7_GALME</name>
<proteinExistence type="predicted"/>
<dbReference type="RefSeq" id="XP_031765818.1">
    <property type="nucleotide sequence ID" value="XM_031909958.2"/>
</dbReference>
<evidence type="ECO:0000256" key="1">
    <source>
        <dbReference type="SAM" id="SignalP"/>
    </source>
</evidence>
<gene>
    <name evidence="3" type="primary">LOC116413071</name>
</gene>
<sequence>MQEKRNIILLLYIVTISGPSSARNLGSIEHCIDYYKTGMNFDLATLQGEHYAVYFWPPNQRDRDTCAVINYKKLPQHEFENTLNGCNYTLPSNSTVIQATYVNNVGKNITLLYHGDEEVKYLYRSCNRISRYIYIRLNDNYVLGINCSVGGRGVLLSKNLPSDIEVQSIVKSIDFMGGREGASDCKLRPF</sequence>
<dbReference type="InParanoid" id="A0A6J3BWM7"/>
<protein>
    <submittedName>
        <fullName evidence="3">Uncharacterized protein LOC116413071</fullName>
    </submittedName>
</protein>
<feature type="signal peptide" evidence="1">
    <location>
        <begin position="1"/>
        <end position="22"/>
    </location>
</feature>
<accession>A0A6J3BWM7</accession>
<reference evidence="3" key="1">
    <citation type="submission" date="2025-08" db="UniProtKB">
        <authorList>
            <consortium name="RefSeq"/>
        </authorList>
    </citation>
    <scope>IDENTIFICATION</scope>
    <source>
        <tissue evidence="3">Whole larvae</tissue>
    </source>
</reference>
<dbReference type="GeneID" id="116413071"/>
<keyword evidence="2" id="KW-1185">Reference proteome</keyword>
<evidence type="ECO:0000313" key="3">
    <source>
        <dbReference type="RefSeq" id="XP_031765818.1"/>
    </source>
</evidence>
<dbReference type="OrthoDB" id="6585768at2759"/>
<dbReference type="AlphaFoldDB" id="A0A6J3BWM7"/>
<dbReference type="Proteomes" id="UP001652740">
    <property type="component" value="Unplaced"/>
</dbReference>
<keyword evidence="1" id="KW-0732">Signal</keyword>